<keyword evidence="2" id="KW-1185">Reference proteome</keyword>
<comment type="caution">
    <text evidence="1">The sequence shown here is derived from an EMBL/GenBank/DDBJ whole genome shotgun (WGS) entry which is preliminary data.</text>
</comment>
<dbReference type="Proteomes" id="UP000053199">
    <property type="component" value="Unassembled WGS sequence"/>
</dbReference>
<sequence>MTETGKEELGTLEHAARVALGVTLTDVRHARFRQPGWFYGGSTATKCPVDGETLHVFRKSYQSAGRDYLYAACVCSGCLSAVAAADLGLKTADLGVDPRRQHPPLEPRLLVDNAHDGLEELEFHSLLIECVRSLPAERLRWVMMDRLWMGRDALTARDAAERRGAAEGLILDLQQEALSILGGMARRSPDSAPHRLAAKLGVIGKPNHLEVAATAYRFASDLEPQMAQERSWMWLVMAGAEEPCCRHIAGMVSGQVQALLDWKQLQSAG</sequence>
<dbReference type="EMBL" id="LNQM01000003">
    <property type="protein sequence ID" value="KSU76734.1"/>
    <property type="molecule type" value="Genomic_DNA"/>
</dbReference>
<accession>A0A0V8IPL2</accession>
<reference evidence="1 2" key="1">
    <citation type="journal article" date="2014" name="Arch. Microbiol.">
        <title>Arthrobacter enclensis sp. nov., isolated from sediment sample.</title>
        <authorList>
            <person name="Dastager S.G."/>
            <person name="Liu Q."/>
            <person name="Tang S.K."/>
            <person name="Krishnamurthi S."/>
            <person name="Lee J.C."/>
            <person name="Li W.J."/>
        </authorList>
    </citation>
    <scope>NUCLEOTIDE SEQUENCE [LARGE SCALE GENOMIC DNA]</scope>
    <source>
        <strain evidence="1 2">NIO-1008</strain>
    </source>
</reference>
<protein>
    <submittedName>
        <fullName evidence="1">Uncharacterized protein</fullName>
    </submittedName>
</protein>
<gene>
    <name evidence="1" type="ORF">AS031_09005</name>
</gene>
<evidence type="ECO:0000313" key="1">
    <source>
        <dbReference type="EMBL" id="KSU76734.1"/>
    </source>
</evidence>
<organism evidence="1 2">
    <name type="scientific">Pseudarthrobacter enclensis</name>
    <dbReference type="NCBI Taxonomy" id="993070"/>
    <lineage>
        <taxon>Bacteria</taxon>
        <taxon>Bacillati</taxon>
        <taxon>Actinomycetota</taxon>
        <taxon>Actinomycetes</taxon>
        <taxon>Micrococcales</taxon>
        <taxon>Micrococcaceae</taxon>
        <taxon>Pseudarthrobacter</taxon>
    </lineage>
</organism>
<dbReference type="AlphaFoldDB" id="A0A0V8IPL2"/>
<evidence type="ECO:0000313" key="2">
    <source>
        <dbReference type="Proteomes" id="UP000053199"/>
    </source>
</evidence>
<name>A0A0V8IPL2_9MICC</name>
<proteinExistence type="predicted"/>